<name>A0A840WS97_9ACTN</name>
<evidence type="ECO:0000256" key="1">
    <source>
        <dbReference type="SAM" id="MobiDB-lite"/>
    </source>
</evidence>
<accession>A0A840WS97</accession>
<proteinExistence type="predicted"/>
<evidence type="ECO:0000313" key="2">
    <source>
        <dbReference type="EMBL" id="MBB5494805.1"/>
    </source>
</evidence>
<feature type="region of interest" description="Disordered" evidence="1">
    <location>
        <begin position="55"/>
        <end position="86"/>
    </location>
</feature>
<dbReference type="AlphaFoldDB" id="A0A840WS97"/>
<comment type="caution">
    <text evidence="2">The sequence shown here is derived from an EMBL/GenBank/DDBJ whole genome shotgun (WGS) entry which is preliminary data.</text>
</comment>
<dbReference type="EMBL" id="JACHDO010000001">
    <property type="protein sequence ID" value="MBB5494805.1"/>
    <property type="molecule type" value="Genomic_DNA"/>
</dbReference>
<keyword evidence="3" id="KW-1185">Reference proteome</keyword>
<gene>
    <name evidence="2" type="ORF">HNR07_005942</name>
</gene>
<evidence type="ECO:0000313" key="3">
    <source>
        <dbReference type="Proteomes" id="UP000579647"/>
    </source>
</evidence>
<dbReference type="Proteomes" id="UP000579647">
    <property type="component" value="Unassembled WGS sequence"/>
</dbReference>
<sequence>MSLVDFRAQIAGAASVRLEVVVDGDVLDQGPGTTPVVQVHSRLATVVRCAVADRAQMGDKHSDNQGQPSRGVGVADRHGVENGPELDSVWGVFSNVIPPVTSGDPLGTQPHERSITDDLAVRGLTIVDN</sequence>
<protein>
    <submittedName>
        <fullName evidence="2">Uncharacterized protein</fullName>
    </submittedName>
</protein>
<dbReference type="RefSeq" id="WP_184368828.1">
    <property type="nucleotide sequence ID" value="NZ_BAAAKM010000063.1"/>
</dbReference>
<reference evidence="2 3" key="1">
    <citation type="submission" date="2020-08" db="EMBL/GenBank/DDBJ databases">
        <title>Sequencing the genomes of 1000 actinobacteria strains.</title>
        <authorList>
            <person name="Klenk H.-P."/>
        </authorList>
    </citation>
    <scope>NUCLEOTIDE SEQUENCE [LARGE SCALE GENOMIC DNA]</scope>
    <source>
        <strain evidence="2 3">DSM 44598</strain>
    </source>
</reference>
<organism evidence="2 3">
    <name type="scientific">Nocardiopsis metallicus</name>
    <dbReference type="NCBI Taxonomy" id="179819"/>
    <lineage>
        <taxon>Bacteria</taxon>
        <taxon>Bacillati</taxon>
        <taxon>Actinomycetota</taxon>
        <taxon>Actinomycetes</taxon>
        <taxon>Streptosporangiales</taxon>
        <taxon>Nocardiopsidaceae</taxon>
        <taxon>Nocardiopsis</taxon>
    </lineage>
</organism>